<dbReference type="AlphaFoldDB" id="A0A1I7WR88"/>
<dbReference type="WBParaSite" id="Hba_07666">
    <property type="protein sequence ID" value="Hba_07666"/>
    <property type="gene ID" value="Hba_07666"/>
</dbReference>
<proteinExistence type="predicted"/>
<accession>A0A1I7WR88</accession>
<protein>
    <submittedName>
        <fullName evidence="3">HTH_38 domain-containing protein</fullName>
    </submittedName>
</protein>
<feature type="region of interest" description="Disordered" evidence="1">
    <location>
        <begin position="55"/>
        <end position="74"/>
    </location>
</feature>
<evidence type="ECO:0000256" key="1">
    <source>
        <dbReference type="SAM" id="MobiDB-lite"/>
    </source>
</evidence>
<keyword evidence="2" id="KW-1185">Reference proteome</keyword>
<sequence>MGHAPKLGQHERGQIKALSTTGCTVKQIADVVKRCRKAVSNSLLLQEYGTSKSSGRLAKLSGREKDPFNTGKMSEYRPITDEEVSRTGTNKQGRKTSYCQIFLEM</sequence>
<reference evidence="3" key="1">
    <citation type="submission" date="2016-11" db="UniProtKB">
        <authorList>
            <consortium name="WormBaseParasite"/>
        </authorList>
    </citation>
    <scope>IDENTIFICATION</scope>
</reference>
<dbReference type="Gene3D" id="1.10.10.60">
    <property type="entry name" value="Homeodomain-like"/>
    <property type="match status" value="1"/>
</dbReference>
<evidence type="ECO:0000313" key="3">
    <source>
        <dbReference type="WBParaSite" id="Hba_07666"/>
    </source>
</evidence>
<dbReference type="Proteomes" id="UP000095283">
    <property type="component" value="Unplaced"/>
</dbReference>
<name>A0A1I7WR88_HETBA</name>
<evidence type="ECO:0000313" key="2">
    <source>
        <dbReference type="Proteomes" id="UP000095283"/>
    </source>
</evidence>
<organism evidence="2 3">
    <name type="scientific">Heterorhabditis bacteriophora</name>
    <name type="common">Entomopathogenic nematode worm</name>
    <dbReference type="NCBI Taxonomy" id="37862"/>
    <lineage>
        <taxon>Eukaryota</taxon>
        <taxon>Metazoa</taxon>
        <taxon>Ecdysozoa</taxon>
        <taxon>Nematoda</taxon>
        <taxon>Chromadorea</taxon>
        <taxon>Rhabditida</taxon>
        <taxon>Rhabditina</taxon>
        <taxon>Rhabditomorpha</taxon>
        <taxon>Strongyloidea</taxon>
        <taxon>Heterorhabditidae</taxon>
        <taxon>Heterorhabditis</taxon>
    </lineage>
</organism>